<dbReference type="GO" id="GO:0005975">
    <property type="term" value="P:carbohydrate metabolic process"/>
    <property type="evidence" value="ECO:0007669"/>
    <property type="project" value="InterPro"/>
</dbReference>
<dbReference type="KEGG" id="azo:azo3266"/>
<accession>A1KAM6</accession>
<dbReference type="PANTHER" id="PTHR34216">
    <property type="match status" value="1"/>
</dbReference>
<dbReference type="PANTHER" id="PTHR34216:SF3">
    <property type="entry name" value="POLY-BETA-1,6-N-ACETYL-D-GLUCOSAMINE N-DEACETYLASE"/>
    <property type="match status" value="1"/>
</dbReference>
<dbReference type="GO" id="GO:0047375">
    <property type="term" value="F:N-acetylgalactosaminoglycan deacetylase activity"/>
    <property type="evidence" value="ECO:0007669"/>
    <property type="project" value="UniProtKB-EC"/>
</dbReference>
<name>A1KAM6_AZOSB</name>
<reference evidence="4 5" key="1">
    <citation type="journal article" date="2006" name="Nat. Biotechnol.">
        <title>Complete genome of the mutualistic, N2-fixing grass endophyte Azoarcus sp. strain BH72.</title>
        <authorList>
            <person name="Krause A."/>
            <person name="Ramakumar A."/>
            <person name="Bartels D."/>
            <person name="Battistoni F."/>
            <person name="Bekel T."/>
            <person name="Boch J."/>
            <person name="Boehm M."/>
            <person name="Friedrich F."/>
            <person name="Hurek T."/>
            <person name="Krause L."/>
            <person name="Linke B."/>
            <person name="McHardy A.C."/>
            <person name="Sarkar A."/>
            <person name="Schneiker S."/>
            <person name="Syed A.A."/>
            <person name="Thauer R."/>
            <person name="Vorhoelter F.-J."/>
            <person name="Weidner S."/>
            <person name="Puehler A."/>
            <person name="Reinhold-Hurek B."/>
            <person name="Kaiser O."/>
            <person name="Goesmann A."/>
        </authorList>
    </citation>
    <scope>NUCLEOTIDE SEQUENCE [LARGE SCALE GENOMIC DNA]</scope>
    <source>
        <strain evidence="4 5">BH72</strain>
    </source>
</reference>
<feature type="domain" description="NodB homology" evidence="3">
    <location>
        <begin position="76"/>
        <end position="323"/>
    </location>
</feature>
<dbReference type="eggNOG" id="COG0726">
    <property type="taxonomic scope" value="Bacteria"/>
</dbReference>
<evidence type="ECO:0000256" key="2">
    <source>
        <dbReference type="ARBA" id="ARBA00022729"/>
    </source>
</evidence>
<evidence type="ECO:0000313" key="5">
    <source>
        <dbReference type="Proteomes" id="UP000002588"/>
    </source>
</evidence>
<proteinExistence type="predicted"/>
<evidence type="ECO:0000256" key="1">
    <source>
        <dbReference type="ARBA" id="ARBA00004613"/>
    </source>
</evidence>
<dbReference type="EC" id="3.1.1.58" evidence="4"/>
<organism evidence="4 5">
    <name type="scientific">Azoarcus sp. (strain BH72)</name>
    <dbReference type="NCBI Taxonomy" id="418699"/>
    <lineage>
        <taxon>Bacteria</taxon>
        <taxon>Pseudomonadati</taxon>
        <taxon>Pseudomonadota</taxon>
        <taxon>Betaproteobacteria</taxon>
        <taxon>Rhodocyclales</taxon>
        <taxon>Zoogloeaceae</taxon>
        <taxon>Azoarcus</taxon>
    </lineage>
</organism>
<dbReference type="AlphaFoldDB" id="A1KAM6"/>
<dbReference type="InterPro" id="IPR002509">
    <property type="entry name" value="NODB_dom"/>
</dbReference>
<gene>
    <name evidence="4" type="ordered locus">azo3266</name>
</gene>
<dbReference type="InterPro" id="IPR011330">
    <property type="entry name" value="Glyco_hydro/deAcase_b/a-brl"/>
</dbReference>
<dbReference type="EMBL" id="AM406670">
    <property type="protein sequence ID" value="CAL95882.1"/>
    <property type="molecule type" value="Genomic_DNA"/>
</dbReference>
<dbReference type="GO" id="GO:0005576">
    <property type="term" value="C:extracellular region"/>
    <property type="evidence" value="ECO:0007669"/>
    <property type="project" value="UniProtKB-SubCell"/>
</dbReference>
<protein>
    <submittedName>
        <fullName evidence="4">Conserved hypothetical polysaccharide deacetylase</fullName>
        <ecNumber evidence="4">3.1.1.58</ecNumber>
    </submittedName>
</protein>
<dbReference type="GO" id="GO:0016810">
    <property type="term" value="F:hydrolase activity, acting on carbon-nitrogen (but not peptide) bonds"/>
    <property type="evidence" value="ECO:0007669"/>
    <property type="project" value="InterPro"/>
</dbReference>
<dbReference type="RefSeq" id="WP_011766989.1">
    <property type="nucleotide sequence ID" value="NC_008702.1"/>
</dbReference>
<evidence type="ECO:0000313" key="4">
    <source>
        <dbReference type="EMBL" id="CAL95882.1"/>
    </source>
</evidence>
<keyword evidence="2" id="KW-0732">Signal</keyword>
<comment type="subcellular location">
    <subcellularLocation>
        <location evidence="1">Secreted</location>
    </subcellularLocation>
</comment>
<sequence length="323" mass="35235">MNAFSTLAALMSPSGPRARLSILIFHRVAPRPDPLFPGEVDAHRFDGILRWVSGAFRVLPLGQAVELLRQGRLPARAMAITFDDGYADNHDVALPILQRHGLSATFFVATDFLDGGRMWNDTVIEAVRRAQGGVFDLRDLALGCFDLKTPEAQRAAIDTVLTAIKHRAPEERARVVAEIGARAGAALPDDLMMTSAQVRRLHDAGMEIGGHTCSHPILAAAPSELARREIEDGKRRLETIIGASVDLFAYPNGRPAADYRAEHVEMVRAAGFKAAVSTAAGAAHAATDLFQLPRFTPWDRSPMRFGLRLMNNLRRLEHAQVGA</sequence>
<dbReference type="PROSITE" id="PS51677">
    <property type="entry name" value="NODB"/>
    <property type="match status" value="1"/>
</dbReference>
<evidence type="ECO:0000259" key="3">
    <source>
        <dbReference type="PROSITE" id="PS51677"/>
    </source>
</evidence>
<keyword evidence="4" id="KW-0378">Hydrolase</keyword>
<dbReference type="CDD" id="cd10918">
    <property type="entry name" value="CE4_NodB_like_5s_6s"/>
    <property type="match status" value="1"/>
</dbReference>
<keyword evidence="5" id="KW-1185">Reference proteome</keyword>
<dbReference type="STRING" id="62928.azo3266"/>
<dbReference type="SUPFAM" id="SSF88713">
    <property type="entry name" value="Glycoside hydrolase/deacetylase"/>
    <property type="match status" value="1"/>
</dbReference>
<dbReference type="InterPro" id="IPR051398">
    <property type="entry name" value="Polysacch_Deacetylase"/>
</dbReference>
<dbReference type="Gene3D" id="3.20.20.370">
    <property type="entry name" value="Glycoside hydrolase/deacetylase"/>
    <property type="match status" value="1"/>
</dbReference>
<dbReference type="Proteomes" id="UP000002588">
    <property type="component" value="Chromosome"/>
</dbReference>
<dbReference type="HOGENOM" id="CLU_030024_1_1_4"/>
<dbReference type="Pfam" id="PF01522">
    <property type="entry name" value="Polysacc_deac_1"/>
    <property type="match status" value="2"/>
</dbReference>